<name>A0A317SMH4_9PEZI</name>
<feature type="compositionally biased region" description="Polar residues" evidence="1">
    <location>
        <begin position="1"/>
        <end position="29"/>
    </location>
</feature>
<sequence length="96" mass="10727">MSSNEEQTFTRLVNEQRAQNNPASTNTVSEAEWHTKLSGKKIVDGQAHSVDTFSKQDLPEKHRVIPPGTLVTMDHHPDRLNVHVDEQGNATHVTFG</sequence>
<dbReference type="STRING" id="42249.A0A317SMH4"/>
<accession>A0A317SMH4</accession>
<dbReference type="Pfam" id="PF11720">
    <property type="entry name" value="Inhibitor_I78"/>
    <property type="match status" value="1"/>
</dbReference>
<dbReference type="PANTHER" id="PTHR39600:SF1">
    <property type="entry name" value="PEPTIDASE INHIBITOR I78 FAMILY PROTEIN"/>
    <property type="match status" value="1"/>
</dbReference>
<evidence type="ECO:0000256" key="1">
    <source>
        <dbReference type="SAM" id="MobiDB-lite"/>
    </source>
</evidence>
<dbReference type="EMBL" id="PYWC01000043">
    <property type="protein sequence ID" value="PWW75672.1"/>
    <property type="molecule type" value="Genomic_DNA"/>
</dbReference>
<organism evidence="2 3">
    <name type="scientific">Tuber magnatum</name>
    <name type="common">white Piedmont truffle</name>
    <dbReference type="NCBI Taxonomy" id="42249"/>
    <lineage>
        <taxon>Eukaryota</taxon>
        <taxon>Fungi</taxon>
        <taxon>Dikarya</taxon>
        <taxon>Ascomycota</taxon>
        <taxon>Pezizomycotina</taxon>
        <taxon>Pezizomycetes</taxon>
        <taxon>Pezizales</taxon>
        <taxon>Tuberaceae</taxon>
        <taxon>Tuber</taxon>
    </lineage>
</organism>
<dbReference type="OrthoDB" id="10013825at2759"/>
<protein>
    <submittedName>
        <fullName evidence="2">Uncharacterized protein</fullName>
    </submittedName>
</protein>
<dbReference type="InterPro" id="IPR021719">
    <property type="entry name" value="Prot_inh_I78"/>
</dbReference>
<gene>
    <name evidence="2" type="ORF">C7212DRAFT_320648</name>
</gene>
<proteinExistence type="predicted"/>
<reference evidence="2 3" key="1">
    <citation type="submission" date="2018-03" db="EMBL/GenBank/DDBJ databases">
        <title>Genomes of Pezizomycetes fungi and the evolution of truffles.</title>
        <authorList>
            <person name="Murat C."/>
            <person name="Payen T."/>
            <person name="Noel B."/>
            <person name="Kuo A."/>
            <person name="Martin F.M."/>
        </authorList>
    </citation>
    <scope>NUCLEOTIDE SEQUENCE [LARGE SCALE GENOMIC DNA]</scope>
    <source>
        <strain evidence="2">091103-1</strain>
    </source>
</reference>
<dbReference type="Gene3D" id="3.30.10.10">
    <property type="entry name" value="Trypsin Inhibitor V, subunit A"/>
    <property type="match status" value="1"/>
</dbReference>
<dbReference type="PANTHER" id="PTHR39600">
    <property type="entry name" value="PEPTIDASE INHIBITOR I78 FAMILY PROTEIN"/>
    <property type="match status" value="1"/>
</dbReference>
<evidence type="ECO:0000313" key="3">
    <source>
        <dbReference type="Proteomes" id="UP000246991"/>
    </source>
</evidence>
<keyword evidence="3" id="KW-1185">Reference proteome</keyword>
<dbReference type="Proteomes" id="UP000246991">
    <property type="component" value="Unassembled WGS sequence"/>
</dbReference>
<evidence type="ECO:0000313" key="2">
    <source>
        <dbReference type="EMBL" id="PWW75672.1"/>
    </source>
</evidence>
<dbReference type="AlphaFoldDB" id="A0A317SMH4"/>
<comment type="caution">
    <text evidence="2">The sequence shown here is derived from an EMBL/GenBank/DDBJ whole genome shotgun (WGS) entry which is preliminary data.</text>
</comment>
<feature type="region of interest" description="Disordered" evidence="1">
    <location>
        <begin position="1"/>
        <end position="32"/>
    </location>
</feature>